<proteinExistence type="predicted"/>
<evidence type="ECO:0000313" key="2">
    <source>
        <dbReference type="Proteomes" id="UP000466442"/>
    </source>
</evidence>
<accession>A0A8S9XAK6</accession>
<evidence type="ECO:0000313" key="1">
    <source>
        <dbReference type="EMBL" id="KAF6205993.1"/>
    </source>
</evidence>
<reference evidence="1" key="1">
    <citation type="journal article" date="2021" name="Mol. Ecol. Resour.">
        <title>Apolygus lucorum genome provides insights into omnivorousness and mesophyll feeding.</title>
        <authorList>
            <person name="Liu Y."/>
            <person name="Liu H."/>
            <person name="Wang H."/>
            <person name="Huang T."/>
            <person name="Liu B."/>
            <person name="Yang B."/>
            <person name="Yin L."/>
            <person name="Li B."/>
            <person name="Zhang Y."/>
            <person name="Zhang S."/>
            <person name="Jiang F."/>
            <person name="Zhang X."/>
            <person name="Ren Y."/>
            <person name="Wang B."/>
            <person name="Wang S."/>
            <person name="Lu Y."/>
            <person name="Wu K."/>
            <person name="Fan W."/>
            <person name="Wang G."/>
        </authorList>
    </citation>
    <scope>NUCLEOTIDE SEQUENCE</scope>
    <source>
        <strain evidence="1">12Hb</strain>
    </source>
</reference>
<comment type="caution">
    <text evidence="1">The sequence shown here is derived from an EMBL/GenBank/DDBJ whole genome shotgun (WGS) entry which is preliminary data.</text>
</comment>
<sequence>MLSRLDYSSPRRSDITAHDTRSTMKTTLKLLLAAVVIVSFVEAIDKETFFKLTLFDGLEKKHDVGSLIAFMTTSSRLYLRTVAKFISLCVQTLPNDLRELKWMRAKLDDMALLLTDDKIVKSLVKFLSGTTIPANNDVYEGDIRYWKNITETGFELTNTLSDALDKIKNNKAVLPLFRTKKYYREGIKKADKDFKMISTYISYLDTMSSIVQRTLERFDVYIRKFDVTGTRGFYVWSTDTLMDVQNTLDYYRREFSKWSSDYLRMTLEGKLPHGEFNERSQPLYEDIQNIIVLLHRLESGMVTLTRGFILRSAKDEKKHIETLAKDQWNIVEW</sequence>
<keyword evidence="2" id="KW-1185">Reference proteome</keyword>
<gene>
    <name evidence="1" type="ORF">GE061_017217</name>
</gene>
<name>A0A8S9XAK6_APOLU</name>
<organism evidence="1 2">
    <name type="scientific">Apolygus lucorum</name>
    <name type="common">Small green plant bug</name>
    <name type="synonym">Lygocoris lucorum</name>
    <dbReference type="NCBI Taxonomy" id="248454"/>
    <lineage>
        <taxon>Eukaryota</taxon>
        <taxon>Metazoa</taxon>
        <taxon>Ecdysozoa</taxon>
        <taxon>Arthropoda</taxon>
        <taxon>Hexapoda</taxon>
        <taxon>Insecta</taxon>
        <taxon>Pterygota</taxon>
        <taxon>Neoptera</taxon>
        <taxon>Paraneoptera</taxon>
        <taxon>Hemiptera</taxon>
        <taxon>Heteroptera</taxon>
        <taxon>Panheteroptera</taxon>
        <taxon>Cimicomorpha</taxon>
        <taxon>Miridae</taxon>
        <taxon>Mirini</taxon>
        <taxon>Apolygus</taxon>
    </lineage>
</organism>
<dbReference type="AlphaFoldDB" id="A0A8S9XAK6"/>
<protein>
    <submittedName>
        <fullName evidence="1">Uncharacterized protein</fullName>
    </submittedName>
</protein>
<dbReference type="Proteomes" id="UP000466442">
    <property type="component" value="Unassembled WGS sequence"/>
</dbReference>
<dbReference type="EMBL" id="WIXP02000008">
    <property type="protein sequence ID" value="KAF6205993.1"/>
    <property type="molecule type" value="Genomic_DNA"/>
</dbReference>